<organism evidence="6">
    <name type="scientific">Clytia hemisphaerica</name>
    <dbReference type="NCBI Taxonomy" id="252671"/>
    <lineage>
        <taxon>Eukaryota</taxon>
        <taxon>Metazoa</taxon>
        <taxon>Cnidaria</taxon>
        <taxon>Hydrozoa</taxon>
        <taxon>Hydroidolina</taxon>
        <taxon>Leptothecata</taxon>
        <taxon>Obeliida</taxon>
        <taxon>Clytiidae</taxon>
        <taxon>Clytia</taxon>
    </lineage>
</organism>
<evidence type="ECO:0000256" key="1">
    <source>
        <dbReference type="ARBA" id="ARBA00022737"/>
    </source>
</evidence>
<reference evidence="6" key="1">
    <citation type="journal article" date="2014" name="PLoS Genet.">
        <title>Differential Responses to Wnt and PCP Disruption Predict Expression and Developmental Function of Conserved and Novel Genes in a Cnidarian.</title>
        <authorList>
            <person name="Lapebie P."/>
            <person name="Ruggiero A."/>
            <person name="Barreau C."/>
            <person name="Chevalier S."/>
            <person name="Chang P."/>
            <person name="Dru P."/>
            <person name="Houliston E."/>
            <person name="Momose T."/>
        </authorList>
    </citation>
    <scope>NUCLEOTIDE SEQUENCE</scope>
</reference>
<evidence type="ECO:0000256" key="3">
    <source>
        <dbReference type="PROSITE-ProRule" id="PRU00266"/>
    </source>
</evidence>
<dbReference type="InterPro" id="IPR014720">
    <property type="entry name" value="dsRBD_dom"/>
</dbReference>
<keyword evidence="4" id="KW-1133">Transmembrane helix</keyword>
<protein>
    <submittedName>
        <fullName evidence="6">Putative dsRNA binding protein</fullName>
    </submittedName>
</protein>
<feature type="domain" description="DRBM" evidence="5">
    <location>
        <begin position="129"/>
        <end position="194"/>
    </location>
</feature>
<evidence type="ECO:0000256" key="2">
    <source>
        <dbReference type="ARBA" id="ARBA00022884"/>
    </source>
</evidence>
<dbReference type="PANTHER" id="PTHR46031:SF37">
    <property type="entry name" value="DRBM DOMAIN-CONTAINING PROTEIN"/>
    <property type="match status" value="1"/>
</dbReference>
<sequence length="406" mass="44669">EKWSETANYLSFGLFVSLLSSFWLAFFFSSARKMDNSISTAHSIILDALRGAGEMGLTLDTLASIIGAVNQEKLVIKRLYDLQNRGKVLSLPNNAWKIKLASDCSTTKPPIITPEKPLLNLPGNPKFSSYKNALQEYCQKRKAPVPKYNSTKSSTGFIGNVSFLDFNFTAEAATDTPKDADLRAAFAALKGLGYFNTDMVYTAATFTNTGKKRSSVCGEPDNSAATKKMCFEKNSKSFKSRLNELAQQNKLQQPTYETISTTNGFFTTVTFNGRQFKSASCMSKKKDSEQNASEVALTFLTSGQQANGEQNGKTADDVADMIKSARVGSNVMNLSLKNRLQEYCQRLKKELPTYKSELGDNGFFMTVCTVDEIAYEGGPAKTRKEAEKNAAEAALKELGLMAVREQ</sequence>
<feature type="domain" description="DRBM" evidence="5">
    <location>
        <begin position="335"/>
        <end position="400"/>
    </location>
</feature>
<keyword evidence="4" id="KW-0472">Membrane</keyword>
<dbReference type="EMBL" id="GBGP01000091">
    <property type="protein sequence ID" value="JAC85092.1"/>
    <property type="molecule type" value="mRNA"/>
</dbReference>
<dbReference type="AlphaFoldDB" id="A0A069DNF3"/>
<evidence type="ECO:0000313" key="6">
    <source>
        <dbReference type="EMBL" id="JAC85092.1"/>
    </source>
</evidence>
<keyword evidence="1" id="KW-0677">Repeat</keyword>
<dbReference type="Pfam" id="PF00035">
    <property type="entry name" value="dsrm"/>
    <property type="match status" value="3"/>
</dbReference>
<name>A0A069DNF3_9CNID</name>
<dbReference type="SMART" id="SM00358">
    <property type="entry name" value="DSRM"/>
    <property type="match status" value="3"/>
</dbReference>
<evidence type="ECO:0000259" key="5">
    <source>
        <dbReference type="PROSITE" id="PS50137"/>
    </source>
</evidence>
<evidence type="ECO:0000256" key="4">
    <source>
        <dbReference type="SAM" id="Phobius"/>
    </source>
</evidence>
<dbReference type="GO" id="GO:0003723">
    <property type="term" value="F:RNA binding"/>
    <property type="evidence" value="ECO:0007669"/>
    <property type="project" value="UniProtKB-UniRule"/>
</dbReference>
<dbReference type="Gene3D" id="3.30.160.20">
    <property type="match status" value="3"/>
</dbReference>
<dbReference type="PANTHER" id="PTHR46031">
    <property type="match status" value="1"/>
</dbReference>
<keyword evidence="2 3" id="KW-0694">RNA-binding</keyword>
<proteinExistence type="evidence at transcript level"/>
<feature type="domain" description="DRBM" evidence="5">
    <location>
        <begin position="237"/>
        <end position="302"/>
    </location>
</feature>
<dbReference type="PROSITE" id="PS50137">
    <property type="entry name" value="DS_RBD"/>
    <property type="match status" value="3"/>
</dbReference>
<dbReference type="SUPFAM" id="SSF54768">
    <property type="entry name" value="dsRNA-binding domain-like"/>
    <property type="match status" value="3"/>
</dbReference>
<keyword evidence="4" id="KW-0812">Transmembrane</keyword>
<feature type="transmembrane region" description="Helical" evidence="4">
    <location>
        <begin position="6"/>
        <end position="28"/>
    </location>
</feature>
<feature type="non-terminal residue" evidence="6">
    <location>
        <position position="1"/>
    </location>
</feature>
<accession>A0A069DNF3</accession>